<dbReference type="Proteomes" id="UP000799429">
    <property type="component" value="Unassembled WGS sequence"/>
</dbReference>
<comment type="caution">
    <text evidence="2">The sequence shown here is derived from an EMBL/GenBank/DDBJ whole genome shotgun (WGS) entry which is preliminary data.</text>
</comment>
<sequence>MKPTVIFVNLPVADVKAATAFYEAIGATRDPRFSDETTSGMSFSANIIVMLLETGRFRSFVPENKTISNATQTTEVLLCVQLASKEEVDEVVETAAKSGGKGDPTKLQEMEGMYGRSFEDPDGHIWELGYMNFGEGTE</sequence>
<protein>
    <submittedName>
        <fullName evidence="2">Glyoxalase/Bleomycin resistance protein/Dihydroxybiphenyl dioxygenase</fullName>
    </submittedName>
</protein>
<evidence type="ECO:0000313" key="2">
    <source>
        <dbReference type="EMBL" id="KAF2834357.1"/>
    </source>
</evidence>
<keyword evidence="2" id="KW-0223">Dioxygenase</keyword>
<reference evidence="2" key="1">
    <citation type="journal article" date="2020" name="Stud. Mycol.">
        <title>101 Dothideomycetes genomes: a test case for predicting lifestyles and emergence of pathogens.</title>
        <authorList>
            <person name="Haridas S."/>
            <person name="Albert R."/>
            <person name="Binder M."/>
            <person name="Bloem J."/>
            <person name="Labutti K."/>
            <person name="Salamov A."/>
            <person name="Andreopoulos B."/>
            <person name="Baker S."/>
            <person name="Barry K."/>
            <person name="Bills G."/>
            <person name="Bluhm B."/>
            <person name="Cannon C."/>
            <person name="Castanera R."/>
            <person name="Culley D."/>
            <person name="Daum C."/>
            <person name="Ezra D."/>
            <person name="Gonzalez J."/>
            <person name="Henrissat B."/>
            <person name="Kuo A."/>
            <person name="Liang C."/>
            <person name="Lipzen A."/>
            <person name="Lutzoni F."/>
            <person name="Magnuson J."/>
            <person name="Mondo S."/>
            <person name="Nolan M."/>
            <person name="Ohm R."/>
            <person name="Pangilinan J."/>
            <person name="Park H.-J."/>
            <person name="Ramirez L."/>
            <person name="Alfaro M."/>
            <person name="Sun H."/>
            <person name="Tritt A."/>
            <person name="Yoshinaga Y."/>
            <person name="Zwiers L.-H."/>
            <person name="Turgeon B."/>
            <person name="Goodwin S."/>
            <person name="Spatafora J."/>
            <person name="Crous P."/>
            <person name="Grigoriev I."/>
        </authorList>
    </citation>
    <scope>NUCLEOTIDE SEQUENCE</scope>
    <source>
        <strain evidence="2">CBS 101060</strain>
    </source>
</reference>
<gene>
    <name evidence="2" type="ORF">M501DRAFT_1035345</name>
</gene>
<keyword evidence="3" id="KW-1185">Reference proteome</keyword>
<dbReference type="PANTHER" id="PTHR36503:SF2">
    <property type="entry name" value="BLR2408 PROTEIN"/>
    <property type="match status" value="1"/>
</dbReference>
<dbReference type="PROSITE" id="PS51819">
    <property type="entry name" value="VOC"/>
    <property type="match status" value="1"/>
</dbReference>
<dbReference type="EMBL" id="MU006120">
    <property type="protein sequence ID" value="KAF2834357.1"/>
    <property type="molecule type" value="Genomic_DNA"/>
</dbReference>
<dbReference type="SUPFAM" id="SSF54593">
    <property type="entry name" value="Glyoxalase/Bleomycin resistance protein/Dihydroxybiphenyl dioxygenase"/>
    <property type="match status" value="1"/>
</dbReference>
<name>A0A9P4VM66_9PEZI</name>
<dbReference type="PANTHER" id="PTHR36503">
    <property type="entry name" value="BLR2520 PROTEIN"/>
    <property type="match status" value="1"/>
</dbReference>
<dbReference type="Pfam" id="PF00903">
    <property type="entry name" value="Glyoxalase"/>
    <property type="match status" value="1"/>
</dbReference>
<evidence type="ECO:0000259" key="1">
    <source>
        <dbReference type="PROSITE" id="PS51819"/>
    </source>
</evidence>
<dbReference type="OrthoDB" id="4181370at2759"/>
<dbReference type="Gene3D" id="3.10.180.10">
    <property type="entry name" value="2,3-Dihydroxybiphenyl 1,2-Dioxygenase, domain 1"/>
    <property type="match status" value="1"/>
</dbReference>
<keyword evidence="2" id="KW-0560">Oxidoreductase</keyword>
<dbReference type="InterPro" id="IPR004360">
    <property type="entry name" value="Glyas_Fos-R_dOase_dom"/>
</dbReference>
<feature type="domain" description="VOC" evidence="1">
    <location>
        <begin position="4"/>
        <end position="131"/>
    </location>
</feature>
<dbReference type="GO" id="GO:0051213">
    <property type="term" value="F:dioxygenase activity"/>
    <property type="evidence" value="ECO:0007669"/>
    <property type="project" value="UniProtKB-KW"/>
</dbReference>
<evidence type="ECO:0000313" key="3">
    <source>
        <dbReference type="Proteomes" id="UP000799429"/>
    </source>
</evidence>
<dbReference type="InterPro" id="IPR037523">
    <property type="entry name" value="VOC_core"/>
</dbReference>
<dbReference type="AlphaFoldDB" id="A0A9P4VM66"/>
<organism evidence="2 3">
    <name type="scientific">Patellaria atrata CBS 101060</name>
    <dbReference type="NCBI Taxonomy" id="1346257"/>
    <lineage>
        <taxon>Eukaryota</taxon>
        <taxon>Fungi</taxon>
        <taxon>Dikarya</taxon>
        <taxon>Ascomycota</taxon>
        <taxon>Pezizomycotina</taxon>
        <taxon>Dothideomycetes</taxon>
        <taxon>Dothideomycetes incertae sedis</taxon>
        <taxon>Patellariales</taxon>
        <taxon>Patellariaceae</taxon>
        <taxon>Patellaria</taxon>
    </lineage>
</organism>
<dbReference type="InterPro" id="IPR029068">
    <property type="entry name" value="Glyas_Bleomycin-R_OHBP_Dase"/>
</dbReference>
<proteinExistence type="predicted"/>
<accession>A0A9P4VM66</accession>